<evidence type="ECO:0000256" key="1">
    <source>
        <dbReference type="SAM" id="Coils"/>
    </source>
</evidence>
<keyword evidence="1" id="KW-0175">Coiled coil</keyword>
<dbReference type="EMBL" id="OA882238">
    <property type="protein sequence ID" value="CAD7274071.1"/>
    <property type="molecule type" value="Genomic_DNA"/>
</dbReference>
<organism evidence="2">
    <name type="scientific">Notodromas monacha</name>
    <dbReference type="NCBI Taxonomy" id="399045"/>
    <lineage>
        <taxon>Eukaryota</taxon>
        <taxon>Metazoa</taxon>
        <taxon>Ecdysozoa</taxon>
        <taxon>Arthropoda</taxon>
        <taxon>Crustacea</taxon>
        <taxon>Oligostraca</taxon>
        <taxon>Ostracoda</taxon>
        <taxon>Podocopa</taxon>
        <taxon>Podocopida</taxon>
        <taxon>Cypridocopina</taxon>
        <taxon>Cypridoidea</taxon>
        <taxon>Cyprididae</taxon>
        <taxon>Notodromas</taxon>
    </lineage>
</organism>
<dbReference type="EMBL" id="CAJPEX010000201">
    <property type="protein sequence ID" value="CAG0914223.1"/>
    <property type="molecule type" value="Genomic_DNA"/>
</dbReference>
<evidence type="ECO:0000313" key="2">
    <source>
        <dbReference type="EMBL" id="CAD7274071.1"/>
    </source>
</evidence>
<gene>
    <name evidence="2" type="ORF">NMOB1V02_LOCUS1927</name>
</gene>
<reference evidence="2" key="1">
    <citation type="submission" date="2020-11" db="EMBL/GenBank/DDBJ databases">
        <authorList>
            <person name="Tran Van P."/>
        </authorList>
    </citation>
    <scope>NUCLEOTIDE SEQUENCE</scope>
</reference>
<feature type="coiled-coil region" evidence="1">
    <location>
        <begin position="327"/>
        <end position="354"/>
    </location>
</feature>
<sequence>MWDLLIERWKVSQRCDGSAEFRTLCEQMLNDPNWIESPYRNGVEERMKTRLASEEALPAERRLISSFLRASDRHWQSLDLLKLYAGIPSRSLLDEGPILFFRLEILLKACASLPALRLSQYLTAIIREDTEAASVQFREYVGDELCKGLTVQFLWSLWLNGKKEAVLCFVEDCSAEQRRLVMNGIMNCNRDFRNFLINAFVAAFLARSSEECIAEDGREVLGLWLESGEKFEKLLKWPVGPRMLVFFAQTALLLSNGGQEGLQSCLKVGHVIHGMICHPGNPHVAEWKDSLARLLEMMADFAFLCTPRVSREYLLSAFAVSPSQERLSRIKRIIDEVSRELAQEKREVDESELIPVRKADARWPPMRPAETDASSGGSSEKWNLLSDADYLALRLQSSYQVEDATTETSLGKVDVSRYGRKCHQSDPHYLSTGFGSYVLTSGQADLRNLLPSQVAPSNHAFGDLIRGGASTALARGLVSLADGCRSSELSLCAVPTLLATKCERRLTSPVHSSGQVPAEEPCVEYEAPDVEMYWDEVFAESKIWDDGIEILPGDIDEFGNIRRRKGKKKPVAPPAPPAEVEVDRSDPWRQLVRLRCTKVVYERRDIILNLDANKRCADVFDDEDVPKRPRRGSERKK</sequence>
<dbReference type="Proteomes" id="UP000678499">
    <property type="component" value="Unassembled WGS sequence"/>
</dbReference>
<keyword evidence="3" id="KW-1185">Reference proteome</keyword>
<dbReference type="AlphaFoldDB" id="A0A7R9BHK4"/>
<name>A0A7R9BHK4_9CRUS</name>
<evidence type="ECO:0000313" key="3">
    <source>
        <dbReference type="Proteomes" id="UP000678499"/>
    </source>
</evidence>
<proteinExistence type="predicted"/>
<accession>A0A7R9BHK4</accession>
<protein>
    <submittedName>
        <fullName evidence="2">Uncharacterized protein</fullName>
    </submittedName>
</protein>